<feature type="transmembrane region" description="Helical" evidence="1">
    <location>
        <begin position="113"/>
        <end position="131"/>
    </location>
</feature>
<keyword evidence="1" id="KW-0472">Membrane</keyword>
<keyword evidence="1" id="KW-1133">Transmembrane helix</keyword>
<sequence length="145" mass="15980">MRRHPLLLTLTLAYLAVIGVITLGPQPLDPDSTSGLRLLIDHISNTPFTAWISYSLVEFLANIAMFAPLGLLIALLSGARRWWAAILFGFAVSCMIEFSQLFLPTRVSDLRDIIANTLGTALGVGIAWLITQHMHAHSGVMRKRE</sequence>
<dbReference type="AlphaFoldDB" id="A0A7Z0EFE1"/>
<dbReference type="InterPro" id="IPR006976">
    <property type="entry name" value="VanZ-like"/>
</dbReference>
<organism evidence="3 4">
    <name type="scientific">Glaciibacter psychrotolerans</name>
    <dbReference type="NCBI Taxonomy" id="670054"/>
    <lineage>
        <taxon>Bacteria</taxon>
        <taxon>Bacillati</taxon>
        <taxon>Actinomycetota</taxon>
        <taxon>Actinomycetes</taxon>
        <taxon>Micrococcales</taxon>
        <taxon>Microbacteriaceae</taxon>
        <taxon>Glaciibacter</taxon>
    </lineage>
</organism>
<proteinExistence type="predicted"/>
<evidence type="ECO:0000313" key="4">
    <source>
        <dbReference type="Proteomes" id="UP000537260"/>
    </source>
</evidence>
<feature type="transmembrane region" description="Helical" evidence="1">
    <location>
        <begin position="7"/>
        <end position="28"/>
    </location>
</feature>
<dbReference type="EMBL" id="JACCFM010000001">
    <property type="protein sequence ID" value="NYJ19964.1"/>
    <property type="molecule type" value="Genomic_DNA"/>
</dbReference>
<keyword evidence="1" id="KW-0812">Transmembrane</keyword>
<accession>A0A7Z0EFE1</accession>
<dbReference type="Proteomes" id="UP000537260">
    <property type="component" value="Unassembled WGS sequence"/>
</dbReference>
<protein>
    <submittedName>
        <fullName evidence="3">Glycopeptide antibiotics resistance protein</fullName>
    </submittedName>
</protein>
<gene>
    <name evidence="3" type="ORF">HNR05_001755</name>
</gene>
<comment type="caution">
    <text evidence="3">The sequence shown here is derived from an EMBL/GenBank/DDBJ whole genome shotgun (WGS) entry which is preliminary data.</text>
</comment>
<dbReference type="Pfam" id="PF04892">
    <property type="entry name" value="VanZ"/>
    <property type="match status" value="1"/>
</dbReference>
<feature type="domain" description="VanZ-like" evidence="2">
    <location>
        <begin position="12"/>
        <end position="130"/>
    </location>
</feature>
<keyword evidence="4" id="KW-1185">Reference proteome</keyword>
<dbReference type="NCBIfam" id="NF037970">
    <property type="entry name" value="vanZ_1"/>
    <property type="match status" value="1"/>
</dbReference>
<evidence type="ECO:0000259" key="2">
    <source>
        <dbReference type="Pfam" id="PF04892"/>
    </source>
</evidence>
<evidence type="ECO:0000256" key="1">
    <source>
        <dbReference type="SAM" id="Phobius"/>
    </source>
</evidence>
<feature type="transmembrane region" description="Helical" evidence="1">
    <location>
        <begin position="48"/>
        <end position="75"/>
    </location>
</feature>
<dbReference type="PANTHER" id="PTHR28008">
    <property type="entry name" value="DOMAIN PROTEIN, PUTATIVE (AFU_ORTHOLOGUE AFUA_3G10980)-RELATED"/>
    <property type="match status" value="1"/>
</dbReference>
<evidence type="ECO:0000313" key="3">
    <source>
        <dbReference type="EMBL" id="NYJ19964.1"/>
    </source>
</evidence>
<reference evidence="3 4" key="1">
    <citation type="submission" date="2020-07" db="EMBL/GenBank/DDBJ databases">
        <title>Sequencing the genomes of 1000 actinobacteria strains.</title>
        <authorList>
            <person name="Klenk H.-P."/>
        </authorList>
    </citation>
    <scope>NUCLEOTIDE SEQUENCE [LARGE SCALE GENOMIC DNA]</scope>
    <source>
        <strain evidence="3 4">LI1</strain>
    </source>
</reference>
<name>A0A7Z0EFE1_9MICO</name>
<dbReference type="PANTHER" id="PTHR28008:SF1">
    <property type="entry name" value="DOMAIN PROTEIN, PUTATIVE (AFU_ORTHOLOGUE AFUA_3G10980)-RELATED"/>
    <property type="match status" value="1"/>
</dbReference>
<feature type="transmembrane region" description="Helical" evidence="1">
    <location>
        <begin position="82"/>
        <end position="101"/>
    </location>
</feature>